<dbReference type="EMBL" id="CP002568">
    <property type="protein sequence ID" value="ADZ70451.1"/>
    <property type="molecule type" value="Genomic_DNA"/>
</dbReference>
<organism evidence="2 3">
    <name type="scientific">Polymorphum gilvum (strain LMG 25793 / CGMCC 1.9160 / SL003B-26A1)</name>
    <dbReference type="NCBI Taxonomy" id="991905"/>
    <lineage>
        <taxon>Bacteria</taxon>
        <taxon>Pseudomonadati</taxon>
        <taxon>Pseudomonadota</taxon>
        <taxon>Alphaproteobacteria</taxon>
        <taxon>Rhodobacterales</taxon>
        <taxon>Paracoccaceae</taxon>
        <taxon>Polymorphum</taxon>
    </lineage>
</organism>
<dbReference type="AlphaFoldDB" id="F2IXD4"/>
<name>F2IXD4_POLGS</name>
<evidence type="ECO:0000313" key="3">
    <source>
        <dbReference type="Proteomes" id="UP000008130"/>
    </source>
</evidence>
<dbReference type="KEGG" id="pgv:SL003B_2025"/>
<dbReference type="HOGENOM" id="CLU_2718872_0_0_5"/>
<evidence type="ECO:0000256" key="1">
    <source>
        <dbReference type="SAM" id="MobiDB-lite"/>
    </source>
</evidence>
<dbReference type="Proteomes" id="UP000008130">
    <property type="component" value="Chromosome"/>
</dbReference>
<accession>F2IXD4</accession>
<keyword evidence="3" id="KW-1185">Reference proteome</keyword>
<sequence>MGEARLPVPASHRAAPFGSCRAATATAGTPAARSEGNRSKDLNASVAMSVPASCRRTCRTPEERPMSGRHPA</sequence>
<dbReference type="STRING" id="991905.SL003B_2025"/>
<gene>
    <name evidence="2" type="ordered locus">SL003B_2025</name>
</gene>
<proteinExistence type="predicted"/>
<protein>
    <submittedName>
        <fullName evidence="2">Uncharacterized protein</fullName>
    </submittedName>
</protein>
<evidence type="ECO:0000313" key="2">
    <source>
        <dbReference type="EMBL" id="ADZ70451.1"/>
    </source>
</evidence>
<reference evidence="2 3" key="1">
    <citation type="journal article" date="2011" name="J. Bacteriol.">
        <title>Complete genome sequence of Polymorphum gilvum SL003B-26A1T, a crude oil-degrading bacterium from oil-polluted saline soil.</title>
        <authorList>
            <person name="Li S.G."/>
            <person name="Tang Y.Q."/>
            <person name="Nie Y."/>
            <person name="Cai M."/>
            <person name="Wu X.L."/>
        </authorList>
    </citation>
    <scope>NUCLEOTIDE SEQUENCE [LARGE SCALE GENOMIC DNA]</scope>
    <source>
        <strain evidence="3">LMG 25793 / CGMCC 1.9160 / SL003B-26A1</strain>
    </source>
</reference>
<feature type="region of interest" description="Disordered" evidence="1">
    <location>
        <begin position="24"/>
        <end position="72"/>
    </location>
</feature>